<dbReference type="InterPro" id="IPR050397">
    <property type="entry name" value="Env_Response_Regulators"/>
</dbReference>
<comment type="caution">
    <text evidence="6">The sequence shown here is derived from an EMBL/GenBank/DDBJ whole genome shotgun (WGS) entry which is preliminary data.</text>
</comment>
<keyword evidence="1" id="KW-0805">Transcription regulation</keyword>
<dbReference type="PROSITE" id="PS00889">
    <property type="entry name" value="CNMP_BINDING_2"/>
    <property type="match status" value="1"/>
</dbReference>
<keyword evidence="3" id="KW-0804">Transcription</keyword>
<evidence type="ECO:0000256" key="3">
    <source>
        <dbReference type="ARBA" id="ARBA00023163"/>
    </source>
</evidence>
<evidence type="ECO:0000313" key="7">
    <source>
        <dbReference type="Proteomes" id="UP001165679"/>
    </source>
</evidence>
<dbReference type="Gene3D" id="1.10.10.10">
    <property type="entry name" value="Winged helix-like DNA-binding domain superfamily/Winged helix DNA-binding domain"/>
    <property type="match status" value="1"/>
</dbReference>
<dbReference type="InterPro" id="IPR018490">
    <property type="entry name" value="cNMP-bd_dom_sf"/>
</dbReference>
<dbReference type="SMART" id="SM00419">
    <property type="entry name" value="HTH_CRP"/>
    <property type="match status" value="1"/>
</dbReference>
<accession>A0AA41YPV5</accession>
<dbReference type="PROSITE" id="PS50042">
    <property type="entry name" value="CNMP_BINDING_3"/>
    <property type="match status" value="1"/>
</dbReference>
<sequence>MTRPPRIDTRMKRDALLTSPFFRPMRPEEIDEIIGFAAERRYLKGTTVFNKGDPGSSMMAVLAGRIRVGNVSMDGKEVTLNVIGPGEIFGEIALLDGKPRSADALAIEDTTLMVVERRHFMPFLLRHGTMVERLLVVLCDRLRRTSLALEEVALFDLPARLARLLLQLAADYGRPLPPEQGGGTRIDLKLSQRDLSTLVASSRESVNKQLRVWRDSGAIDQLDGHLVVRRPQELLALYE</sequence>
<dbReference type="PANTHER" id="PTHR24567:SF68">
    <property type="entry name" value="DNA-BINDING TRANSCRIPTIONAL DUAL REGULATOR CRP"/>
    <property type="match status" value="1"/>
</dbReference>
<gene>
    <name evidence="6" type="ORF">OL599_18365</name>
</gene>
<dbReference type="AlphaFoldDB" id="A0AA41YPV5"/>
<dbReference type="Pfam" id="PF13545">
    <property type="entry name" value="HTH_Crp_2"/>
    <property type="match status" value="1"/>
</dbReference>
<name>A0AA41YPV5_9PROT</name>
<evidence type="ECO:0000259" key="4">
    <source>
        <dbReference type="PROSITE" id="PS50042"/>
    </source>
</evidence>
<dbReference type="RefSeq" id="WP_264715332.1">
    <property type="nucleotide sequence ID" value="NZ_JAPDNT010000020.1"/>
</dbReference>
<dbReference type="PANTHER" id="PTHR24567">
    <property type="entry name" value="CRP FAMILY TRANSCRIPTIONAL REGULATORY PROTEIN"/>
    <property type="match status" value="1"/>
</dbReference>
<reference evidence="6" key="2">
    <citation type="submission" date="2022-10" db="EMBL/GenBank/DDBJ databases">
        <authorList>
            <person name="Trinh H.N."/>
        </authorList>
    </citation>
    <scope>NUCLEOTIDE SEQUENCE</scope>
    <source>
        <strain evidence="6">RN2-1</strain>
    </source>
</reference>
<dbReference type="InterPro" id="IPR018488">
    <property type="entry name" value="cNMP-bd_CS"/>
</dbReference>
<dbReference type="GO" id="GO:0003677">
    <property type="term" value="F:DNA binding"/>
    <property type="evidence" value="ECO:0007669"/>
    <property type="project" value="UniProtKB-KW"/>
</dbReference>
<evidence type="ECO:0000256" key="1">
    <source>
        <dbReference type="ARBA" id="ARBA00023015"/>
    </source>
</evidence>
<dbReference type="GO" id="GO:0003700">
    <property type="term" value="F:DNA-binding transcription factor activity"/>
    <property type="evidence" value="ECO:0007669"/>
    <property type="project" value="TreeGrafter"/>
</dbReference>
<evidence type="ECO:0000256" key="2">
    <source>
        <dbReference type="ARBA" id="ARBA00023125"/>
    </source>
</evidence>
<feature type="domain" description="Cyclic nucleotide-binding" evidence="4">
    <location>
        <begin position="21"/>
        <end position="141"/>
    </location>
</feature>
<evidence type="ECO:0000313" key="6">
    <source>
        <dbReference type="EMBL" id="MCW3476531.1"/>
    </source>
</evidence>
<dbReference type="PROSITE" id="PS51063">
    <property type="entry name" value="HTH_CRP_2"/>
    <property type="match status" value="1"/>
</dbReference>
<dbReference type="InterPro" id="IPR012318">
    <property type="entry name" value="HTH_CRP"/>
</dbReference>
<proteinExistence type="predicted"/>
<dbReference type="InterPro" id="IPR036390">
    <property type="entry name" value="WH_DNA-bd_sf"/>
</dbReference>
<dbReference type="InterPro" id="IPR000595">
    <property type="entry name" value="cNMP-bd_dom"/>
</dbReference>
<dbReference type="Pfam" id="PF00027">
    <property type="entry name" value="cNMP_binding"/>
    <property type="match status" value="1"/>
</dbReference>
<dbReference type="Proteomes" id="UP001165679">
    <property type="component" value="Unassembled WGS sequence"/>
</dbReference>
<dbReference type="InterPro" id="IPR036388">
    <property type="entry name" value="WH-like_DNA-bd_sf"/>
</dbReference>
<dbReference type="GO" id="GO:0005829">
    <property type="term" value="C:cytosol"/>
    <property type="evidence" value="ECO:0007669"/>
    <property type="project" value="TreeGrafter"/>
</dbReference>
<dbReference type="SUPFAM" id="SSF51206">
    <property type="entry name" value="cAMP-binding domain-like"/>
    <property type="match status" value="1"/>
</dbReference>
<dbReference type="SMART" id="SM00100">
    <property type="entry name" value="cNMP"/>
    <property type="match status" value="1"/>
</dbReference>
<feature type="domain" description="HTH crp-type" evidence="5">
    <location>
        <begin position="155"/>
        <end position="232"/>
    </location>
</feature>
<keyword evidence="7" id="KW-1185">Reference proteome</keyword>
<evidence type="ECO:0000259" key="5">
    <source>
        <dbReference type="PROSITE" id="PS51063"/>
    </source>
</evidence>
<protein>
    <submittedName>
        <fullName evidence="6">Crp/Fnr family transcriptional regulator</fullName>
    </submittedName>
</protein>
<organism evidence="6 7">
    <name type="scientific">Limobrevibacterium gyesilva</name>
    <dbReference type="NCBI Taxonomy" id="2991712"/>
    <lineage>
        <taxon>Bacteria</taxon>
        <taxon>Pseudomonadati</taxon>
        <taxon>Pseudomonadota</taxon>
        <taxon>Alphaproteobacteria</taxon>
        <taxon>Acetobacterales</taxon>
        <taxon>Acetobacteraceae</taxon>
        <taxon>Limobrevibacterium</taxon>
    </lineage>
</organism>
<dbReference type="Gene3D" id="2.60.120.10">
    <property type="entry name" value="Jelly Rolls"/>
    <property type="match status" value="1"/>
</dbReference>
<dbReference type="CDD" id="cd00038">
    <property type="entry name" value="CAP_ED"/>
    <property type="match status" value="1"/>
</dbReference>
<reference evidence="6" key="1">
    <citation type="submission" date="2022-09" db="EMBL/GenBank/DDBJ databases">
        <title>Rhodovastum sp. nov. RN2-1 isolated from soil in Seongnam, South Korea.</title>
        <authorList>
            <person name="Le N.T."/>
        </authorList>
    </citation>
    <scope>NUCLEOTIDE SEQUENCE</scope>
    <source>
        <strain evidence="6">RN2-1</strain>
    </source>
</reference>
<keyword evidence="2" id="KW-0238">DNA-binding</keyword>
<dbReference type="SUPFAM" id="SSF46785">
    <property type="entry name" value="Winged helix' DNA-binding domain"/>
    <property type="match status" value="1"/>
</dbReference>
<dbReference type="InterPro" id="IPR014710">
    <property type="entry name" value="RmlC-like_jellyroll"/>
</dbReference>
<dbReference type="EMBL" id="JAPDNT010000020">
    <property type="protein sequence ID" value="MCW3476531.1"/>
    <property type="molecule type" value="Genomic_DNA"/>
</dbReference>